<dbReference type="GO" id="GO:0009295">
    <property type="term" value="C:nucleoid"/>
    <property type="evidence" value="ECO:0007669"/>
    <property type="project" value="TreeGrafter"/>
</dbReference>
<dbReference type="PANTHER" id="PTHR10302:SF27">
    <property type="entry name" value="SINGLE-STRANDED DNA-BINDING PROTEIN"/>
    <property type="match status" value="1"/>
</dbReference>
<proteinExistence type="inferred from homology"/>
<dbReference type="PROSITE" id="PS50935">
    <property type="entry name" value="SSB"/>
    <property type="match status" value="1"/>
</dbReference>
<dbReference type="AlphaFoldDB" id="A0A485M522"/>
<reference evidence="3" key="1">
    <citation type="submission" date="2019-03" db="EMBL/GenBank/DDBJ databases">
        <authorList>
            <person name="Hao L."/>
        </authorList>
    </citation>
    <scope>NUCLEOTIDE SEQUENCE</scope>
</reference>
<evidence type="ECO:0000256" key="1">
    <source>
        <dbReference type="ARBA" id="ARBA00023125"/>
    </source>
</evidence>
<dbReference type="Gene3D" id="2.40.50.140">
    <property type="entry name" value="Nucleic acid-binding proteins"/>
    <property type="match status" value="1"/>
</dbReference>
<dbReference type="Pfam" id="PF00436">
    <property type="entry name" value="SSB"/>
    <property type="match status" value="1"/>
</dbReference>
<dbReference type="GO" id="GO:0003697">
    <property type="term" value="F:single-stranded DNA binding"/>
    <property type="evidence" value="ECO:0007669"/>
    <property type="project" value="InterPro"/>
</dbReference>
<dbReference type="NCBIfam" id="TIGR00621">
    <property type="entry name" value="ssb"/>
    <property type="match status" value="1"/>
</dbReference>
<dbReference type="InterPro" id="IPR011344">
    <property type="entry name" value="ssDNA-bd"/>
</dbReference>
<evidence type="ECO:0000313" key="3">
    <source>
        <dbReference type="EMBL" id="VFU17190.1"/>
    </source>
</evidence>
<dbReference type="GO" id="GO:0006260">
    <property type="term" value="P:DNA replication"/>
    <property type="evidence" value="ECO:0007669"/>
    <property type="project" value="InterPro"/>
</dbReference>
<gene>
    <name evidence="3" type="primary">ssb</name>
    <name evidence="3" type="ORF">SCFA_630004</name>
</gene>
<feature type="region of interest" description="Disordered" evidence="2">
    <location>
        <begin position="112"/>
        <end position="144"/>
    </location>
</feature>
<keyword evidence="1 3" id="KW-0238">DNA-binding</keyword>
<evidence type="ECO:0000256" key="2">
    <source>
        <dbReference type="SAM" id="MobiDB-lite"/>
    </source>
</evidence>
<dbReference type="InterPro" id="IPR012340">
    <property type="entry name" value="NA-bd_OB-fold"/>
</dbReference>
<dbReference type="HAMAP" id="MF_00984">
    <property type="entry name" value="SSB"/>
    <property type="match status" value="1"/>
</dbReference>
<protein>
    <submittedName>
        <fullName evidence="3">Single-stranded DNA-binding protein 1</fullName>
    </submittedName>
</protein>
<dbReference type="SUPFAM" id="SSF50249">
    <property type="entry name" value="Nucleic acid-binding proteins"/>
    <property type="match status" value="1"/>
</dbReference>
<name>A0A485M522_9ZZZZ</name>
<dbReference type="InterPro" id="IPR000424">
    <property type="entry name" value="Primosome_PriB/ssb"/>
</dbReference>
<organism evidence="3">
    <name type="scientific">anaerobic digester metagenome</name>
    <dbReference type="NCBI Taxonomy" id="1263854"/>
    <lineage>
        <taxon>unclassified sequences</taxon>
        <taxon>metagenomes</taxon>
        <taxon>ecological metagenomes</taxon>
    </lineage>
</organism>
<accession>A0A485M522</accession>
<dbReference type="PANTHER" id="PTHR10302">
    <property type="entry name" value="SINGLE-STRANDED DNA-BINDING PROTEIN"/>
    <property type="match status" value="1"/>
</dbReference>
<sequence>MSGSLNKVMLIGHLGKDPEMRFTPSGKAVTNFTMATNEVWLDQNGEKQERTEWHRVVTWGKLAENCAKLLAKGKQVYIEGRLQTRQWDDKDGNKRYTTEIVANQMQLLSSMDSQGSRAGIASEDPGYGVSDNIPSSPEFDDIPF</sequence>
<dbReference type="EMBL" id="CAADRM010000129">
    <property type="protein sequence ID" value="VFU17190.1"/>
    <property type="molecule type" value="Genomic_DNA"/>
</dbReference>
<dbReference type="CDD" id="cd04496">
    <property type="entry name" value="SSB_OBF"/>
    <property type="match status" value="1"/>
</dbReference>